<proteinExistence type="predicted"/>
<dbReference type="InterPro" id="IPR027417">
    <property type="entry name" value="P-loop_NTPase"/>
</dbReference>
<dbReference type="InterPro" id="IPR006083">
    <property type="entry name" value="PRK/URK"/>
</dbReference>
<dbReference type="PATRIC" id="fig|1157951.4.peg.3264"/>
<evidence type="ECO:0000259" key="1">
    <source>
        <dbReference type="Pfam" id="PF00485"/>
    </source>
</evidence>
<dbReference type="EC" id="2.7.1.48" evidence="2"/>
<reference evidence="2 3" key="1">
    <citation type="journal article" date="2012" name="J. Bacteriol.">
        <title>Complete Genome Sequence of Providencia stuartii Clinical Isolate MRSN 2154.</title>
        <authorList>
            <person name="Clifford R.J."/>
            <person name="Hang J."/>
            <person name="Riley M.C."/>
            <person name="Onmus-Leone F."/>
            <person name="Kuschner R.A."/>
            <person name="Lesho E.P."/>
            <person name="Waterman P.E."/>
        </authorList>
    </citation>
    <scope>NUCLEOTIDE SEQUENCE [LARGE SCALE GENOMIC DNA]</scope>
    <source>
        <strain evidence="2 3">MRSN 2154</strain>
    </source>
</reference>
<dbReference type="KEGG" id="psi:S70_16240"/>
<accession>A0A140NQC4</accession>
<dbReference type="Proteomes" id="UP000005012">
    <property type="component" value="Chromosome"/>
</dbReference>
<feature type="domain" description="Phosphoribulokinase/uridine kinase" evidence="1">
    <location>
        <begin position="6"/>
        <end position="79"/>
    </location>
</feature>
<evidence type="ECO:0000313" key="2">
    <source>
        <dbReference type="EMBL" id="AFH95063.1"/>
    </source>
</evidence>
<dbReference type="AlphaFoldDB" id="A0A140NQC4"/>
<dbReference type="HOGENOM" id="CLU_2772636_0_0_6"/>
<organism evidence="2 3">
    <name type="scientific">Providencia stuartii (strain MRSN 2154)</name>
    <dbReference type="NCBI Taxonomy" id="1157951"/>
    <lineage>
        <taxon>Bacteria</taxon>
        <taxon>Pseudomonadati</taxon>
        <taxon>Pseudomonadota</taxon>
        <taxon>Gammaproteobacteria</taxon>
        <taxon>Enterobacterales</taxon>
        <taxon>Morganellaceae</taxon>
        <taxon>Providencia</taxon>
    </lineage>
</organism>
<protein>
    <submittedName>
        <fullName evidence="2">Uridine/cytidine kinase</fullName>
        <ecNumber evidence="2">2.7.1.48</ecNumber>
    </submittedName>
</protein>
<keyword evidence="2" id="KW-0418">Kinase</keyword>
<gene>
    <name evidence="2" type="ordered locus">S70_16240</name>
</gene>
<sequence length="83" mass="9832">MEERLKVNYNHANFMDHSLRHQYLKAPKSGKSVEIPQYDYVAYTYKETSIYFKPNKVGIEGVLLLTDKRLYEERDFSILSVLV</sequence>
<evidence type="ECO:0000313" key="3">
    <source>
        <dbReference type="Proteomes" id="UP000005012"/>
    </source>
</evidence>
<dbReference type="EMBL" id="CP003488">
    <property type="protein sequence ID" value="AFH95063.1"/>
    <property type="molecule type" value="Genomic_DNA"/>
</dbReference>
<dbReference type="GO" id="GO:0004849">
    <property type="term" value="F:uridine kinase activity"/>
    <property type="evidence" value="ECO:0007669"/>
    <property type="project" value="UniProtKB-EC"/>
</dbReference>
<reference evidence="3" key="2">
    <citation type="submission" date="2012-04" db="EMBL/GenBank/DDBJ databases">
        <title>Complete genome sequence of Providencia stuartii clinical isolate MRSN 2154.</title>
        <authorList>
            <person name="Clifford R.J."/>
            <person name="Hang J."/>
            <person name="Riley M.C."/>
            <person name="Onmus-Leone F."/>
            <person name="Kuschner R.A."/>
            <person name="Lesho E.P."/>
            <person name="Waterman P.E."/>
        </authorList>
    </citation>
    <scope>NUCLEOTIDE SEQUENCE [LARGE SCALE GENOMIC DNA]</scope>
    <source>
        <strain evidence="3">MRSN 2154</strain>
    </source>
</reference>
<dbReference type="Gene3D" id="3.40.50.300">
    <property type="entry name" value="P-loop containing nucleotide triphosphate hydrolases"/>
    <property type="match status" value="1"/>
</dbReference>
<dbReference type="GO" id="GO:0005524">
    <property type="term" value="F:ATP binding"/>
    <property type="evidence" value="ECO:0007669"/>
    <property type="project" value="InterPro"/>
</dbReference>
<keyword evidence="2" id="KW-0808">Transferase</keyword>
<dbReference type="Pfam" id="PF00485">
    <property type="entry name" value="PRK"/>
    <property type="match status" value="1"/>
</dbReference>
<name>A0A140NQC4_PROSM</name>